<evidence type="ECO:0000256" key="3">
    <source>
        <dbReference type="ARBA" id="ARBA00022846"/>
    </source>
</evidence>
<evidence type="ECO:0000256" key="11">
    <source>
        <dbReference type="ARBA" id="ARBA00041517"/>
    </source>
</evidence>
<keyword evidence="15" id="KW-1185">Reference proteome</keyword>
<name>A0A0L7LU80_OPEBR</name>
<keyword evidence="6" id="KW-0206">Cytoskeleton</keyword>
<evidence type="ECO:0000256" key="12">
    <source>
        <dbReference type="ARBA" id="ARBA00045865"/>
    </source>
</evidence>
<keyword evidence="3" id="KW-0282">Flagellum</keyword>
<feature type="domain" description="Dynein regulatory complex protein 1/2 N-terminal" evidence="13">
    <location>
        <begin position="7"/>
        <end position="87"/>
    </location>
</feature>
<evidence type="ECO:0000256" key="10">
    <source>
        <dbReference type="ARBA" id="ARBA00040899"/>
    </source>
</evidence>
<dbReference type="GO" id="GO:0060285">
    <property type="term" value="P:cilium-dependent cell motility"/>
    <property type="evidence" value="ECO:0007669"/>
    <property type="project" value="TreeGrafter"/>
</dbReference>
<evidence type="ECO:0000256" key="7">
    <source>
        <dbReference type="ARBA" id="ARBA00023273"/>
    </source>
</evidence>
<proteinExistence type="inferred from homology"/>
<dbReference type="GO" id="GO:0070286">
    <property type="term" value="P:axonemal dynein complex assembly"/>
    <property type="evidence" value="ECO:0007669"/>
    <property type="project" value="InterPro"/>
</dbReference>
<comment type="caution">
    <text evidence="14">The sequence shown here is derived from an EMBL/GenBank/DDBJ whole genome shotgun (WGS) entry which is preliminary data.</text>
</comment>
<organism evidence="14 15">
    <name type="scientific">Operophtera brumata</name>
    <name type="common">Winter moth</name>
    <name type="synonym">Phalaena brumata</name>
    <dbReference type="NCBI Taxonomy" id="104452"/>
    <lineage>
        <taxon>Eukaryota</taxon>
        <taxon>Metazoa</taxon>
        <taxon>Ecdysozoa</taxon>
        <taxon>Arthropoda</taxon>
        <taxon>Hexapoda</taxon>
        <taxon>Insecta</taxon>
        <taxon>Pterygota</taxon>
        <taxon>Neoptera</taxon>
        <taxon>Endopterygota</taxon>
        <taxon>Lepidoptera</taxon>
        <taxon>Glossata</taxon>
        <taxon>Ditrysia</taxon>
        <taxon>Geometroidea</taxon>
        <taxon>Geometridae</taxon>
        <taxon>Larentiinae</taxon>
        <taxon>Operophtera</taxon>
    </lineage>
</organism>
<dbReference type="Pfam" id="PF14772">
    <property type="entry name" value="NYD-SP28"/>
    <property type="match status" value="1"/>
</dbReference>
<evidence type="ECO:0000256" key="4">
    <source>
        <dbReference type="ARBA" id="ARBA00023054"/>
    </source>
</evidence>
<reference evidence="14 15" key="1">
    <citation type="journal article" date="2015" name="Genome Biol. Evol.">
        <title>The genome of winter moth (Operophtera brumata) provides a genomic perspective on sexual dimorphism and phenology.</title>
        <authorList>
            <person name="Derks M.F."/>
            <person name="Smit S."/>
            <person name="Salis L."/>
            <person name="Schijlen E."/>
            <person name="Bossers A."/>
            <person name="Mateman C."/>
            <person name="Pijl A.S."/>
            <person name="de Ridder D."/>
            <person name="Groenen M.A."/>
            <person name="Visser M.E."/>
            <person name="Megens H.J."/>
        </authorList>
    </citation>
    <scope>NUCLEOTIDE SEQUENCE [LARGE SCALE GENOMIC DNA]</scope>
    <source>
        <strain evidence="14">WM2013NL</strain>
        <tissue evidence="14">Head and thorax</tissue>
    </source>
</reference>
<comment type="subcellular location">
    <subcellularLocation>
        <location evidence="1">Cytoplasm</location>
        <location evidence="1">Cytoskeleton</location>
        <location evidence="1">Flagellum axoneme</location>
    </subcellularLocation>
    <subcellularLocation>
        <location evidence="8">Cytoplasm</location>
        <location evidence="8">Cytoskeleton</location>
        <location evidence="8">Flagellum basal body</location>
    </subcellularLocation>
</comment>
<dbReference type="PANTHER" id="PTHR21625:SF0">
    <property type="entry name" value="DYNEIN REGULATORY COMPLEX SUBUNIT 2"/>
    <property type="match status" value="1"/>
</dbReference>
<evidence type="ECO:0000256" key="8">
    <source>
        <dbReference type="ARBA" id="ARBA00037841"/>
    </source>
</evidence>
<dbReference type="EMBL" id="JTDY01000075">
    <property type="protein sequence ID" value="KOB79015.1"/>
    <property type="molecule type" value="Genomic_DNA"/>
</dbReference>
<evidence type="ECO:0000256" key="9">
    <source>
        <dbReference type="ARBA" id="ARBA00038424"/>
    </source>
</evidence>
<evidence type="ECO:0000313" key="15">
    <source>
        <dbReference type="Proteomes" id="UP000037510"/>
    </source>
</evidence>
<evidence type="ECO:0000313" key="14">
    <source>
        <dbReference type="EMBL" id="KOB79015.1"/>
    </source>
</evidence>
<dbReference type="Proteomes" id="UP000037510">
    <property type="component" value="Unassembled WGS sequence"/>
</dbReference>
<dbReference type="PANTHER" id="PTHR21625">
    <property type="entry name" value="NYD-SP28 PROTEIN"/>
    <property type="match status" value="1"/>
</dbReference>
<keyword evidence="2" id="KW-0963">Cytoplasm</keyword>
<evidence type="ECO:0000256" key="5">
    <source>
        <dbReference type="ARBA" id="ARBA00023069"/>
    </source>
</evidence>
<accession>A0A0L7LU80</accession>
<dbReference type="GO" id="GO:0003352">
    <property type="term" value="P:regulation of cilium movement"/>
    <property type="evidence" value="ECO:0007669"/>
    <property type="project" value="TreeGrafter"/>
</dbReference>
<dbReference type="InterPro" id="IPR039505">
    <property type="entry name" value="DRC1/2_N"/>
</dbReference>
<dbReference type="GO" id="GO:0005858">
    <property type="term" value="C:axonemal dynein complex"/>
    <property type="evidence" value="ECO:0007669"/>
    <property type="project" value="InterPro"/>
</dbReference>
<comment type="function">
    <text evidence="12">Component of the nexin-dynein regulatory complex (N-DRC), a key regulator of ciliary/flagellar motility which maintains the alignment and integrity of the distal axoneme and regulates microtubule sliding in motile axonemes. Plays a critical role in the assembly of N-DRC and also stabilizes the assembly of multiple inner dynein arms and radial spokes. Coassembles with DRC1 to form a central scaffold needed for assembly of the N-DRC and its attachment to the outer doublet microtubules.</text>
</comment>
<keyword evidence="4" id="KW-0175">Coiled coil</keyword>
<keyword evidence="7" id="KW-0966">Cell projection</keyword>
<protein>
    <recommendedName>
        <fullName evidence="10">Dynein regulatory complex subunit 2</fullName>
    </recommendedName>
    <alternativeName>
        <fullName evidence="11">Coiled-coil domain-containing protein 65</fullName>
    </alternativeName>
</protein>
<dbReference type="InterPro" id="IPR039750">
    <property type="entry name" value="DRC1/DRC2"/>
</dbReference>
<dbReference type="AlphaFoldDB" id="A0A0L7LU80"/>
<evidence type="ECO:0000256" key="1">
    <source>
        <dbReference type="ARBA" id="ARBA00004611"/>
    </source>
</evidence>
<evidence type="ECO:0000256" key="2">
    <source>
        <dbReference type="ARBA" id="ARBA00022490"/>
    </source>
</evidence>
<gene>
    <name evidence="14" type="ORF">OBRU01_00340</name>
</gene>
<evidence type="ECO:0000256" key="6">
    <source>
        <dbReference type="ARBA" id="ARBA00023212"/>
    </source>
</evidence>
<keyword evidence="5" id="KW-0969">Cilium</keyword>
<sequence length="383" mass="45062">MGKKSKGNKLANMSDEERARYLQHRADLEEEARRRKQQLIAMFIKGMMGSFNFMVDRKNRLLASLMRALEASDEQHRRAFQAHTECVHYFLNIGSQRLDKLQTEYDFQKNSLLETWDRDEMELTDGQHTAEFNLLLMHLEWYCTQLRSVYASHLEQHRPIMAHYSSLREKDEFYQRDIARNDAMIQNATENLVNLEREWLKMTSSMHSKLTRMSNHKEGLSKNYWQMKRDAKLVRGTANKRLGIMVNASQDAISVMQLAGICTNYEHEADEAFLKDIEHDSGPVDFENLDDAMINECKEYSKMDKFMLKVNHVRVQTMCLRAEKAKLAKENVQLKHYIKRYLTELALKSKRPQSVQLQEMQKIDVNGKLLYECVNGPYIPAYQ</sequence>
<dbReference type="STRING" id="104452.A0A0L7LU80"/>
<evidence type="ECO:0000259" key="13">
    <source>
        <dbReference type="Pfam" id="PF14772"/>
    </source>
</evidence>
<comment type="similarity">
    <text evidence="9">Belongs to the DRC2 family.</text>
</comment>